<evidence type="ECO:0000256" key="1">
    <source>
        <dbReference type="SAM" id="MobiDB-lite"/>
    </source>
</evidence>
<dbReference type="RefSeq" id="WP_345601797.1">
    <property type="nucleotide sequence ID" value="NZ_BAABLT010000051.1"/>
</dbReference>
<keyword evidence="2" id="KW-0472">Membrane</keyword>
<feature type="compositionally biased region" description="Low complexity" evidence="1">
    <location>
        <begin position="1"/>
        <end position="10"/>
    </location>
</feature>
<dbReference type="EMBL" id="JBHTIW010000016">
    <property type="protein sequence ID" value="MFD0921848.1"/>
    <property type="molecule type" value="Genomic_DNA"/>
</dbReference>
<organism evidence="3 4">
    <name type="scientific">Saccharopolyspora rosea</name>
    <dbReference type="NCBI Taxonomy" id="524884"/>
    <lineage>
        <taxon>Bacteria</taxon>
        <taxon>Bacillati</taxon>
        <taxon>Actinomycetota</taxon>
        <taxon>Actinomycetes</taxon>
        <taxon>Pseudonocardiales</taxon>
        <taxon>Pseudonocardiaceae</taxon>
        <taxon>Saccharopolyspora</taxon>
    </lineage>
</organism>
<name>A0ABW3FVC3_9PSEU</name>
<feature type="transmembrane region" description="Helical" evidence="2">
    <location>
        <begin position="239"/>
        <end position="258"/>
    </location>
</feature>
<evidence type="ECO:0000313" key="4">
    <source>
        <dbReference type="Proteomes" id="UP001597018"/>
    </source>
</evidence>
<feature type="region of interest" description="Disordered" evidence="1">
    <location>
        <begin position="1"/>
        <end position="21"/>
    </location>
</feature>
<accession>A0ABW3FVC3</accession>
<feature type="transmembrane region" description="Helical" evidence="2">
    <location>
        <begin position="205"/>
        <end position="233"/>
    </location>
</feature>
<dbReference type="Proteomes" id="UP001597018">
    <property type="component" value="Unassembled WGS sequence"/>
</dbReference>
<keyword evidence="2" id="KW-0812">Transmembrane</keyword>
<reference evidence="4" key="1">
    <citation type="journal article" date="2019" name="Int. J. Syst. Evol. Microbiol.">
        <title>The Global Catalogue of Microorganisms (GCM) 10K type strain sequencing project: providing services to taxonomists for standard genome sequencing and annotation.</title>
        <authorList>
            <consortium name="The Broad Institute Genomics Platform"/>
            <consortium name="The Broad Institute Genome Sequencing Center for Infectious Disease"/>
            <person name="Wu L."/>
            <person name="Ma J."/>
        </authorList>
    </citation>
    <scope>NUCLEOTIDE SEQUENCE [LARGE SCALE GENOMIC DNA]</scope>
    <source>
        <strain evidence="4">CCUG 56401</strain>
    </source>
</reference>
<evidence type="ECO:0000313" key="3">
    <source>
        <dbReference type="EMBL" id="MFD0921848.1"/>
    </source>
</evidence>
<feature type="transmembrane region" description="Helical" evidence="2">
    <location>
        <begin position="331"/>
        <end position="350"/>
    </location>
</feature>
<gene>
    <name evidence="3" type="ORF">ACFQ16_19065</name>
</gene>
<keyword evidence="2" id="KW-1133">Transmembrane helix</keyword>
<feature type="transmembrane region" description="Helical" evidence="2">
    <location>
        <begin position="278"/>
        <end position="311"/>
    </location>
</feature>
<protein>
    <submittedName>
        <fullName evidence="3">Uncharacterized protein</fullName>
    </submittedName>
</protein>
<keyword evidence="4" id="KW-1185">Reference proteome</keyword>
<evidence type="ECO:0000256" key="2">
    <source>
        <dbReference type="SAM" id="Phobius"/>
    </source>
</evidence>
<comment type="caution">
    <text evidence="3">The sequence shown here is derived from an EMBL/GenBank/DDBJ whole genome shotgun (WGS) entry which is preliminary data.</text>
</comment>
<sequence>MGESGSGSESDSGHDGPTLGLIADPDLPQEVAEYLAEAVPEDTPDEQQWSVEVVVDPVTAGRSSISEILRAAREQRQAHGWDCAICVTDLPVRAGSRPVLAEVDLDEHVGVISLPALGAAQPFRRAQQVVRQLLDDFARAPRADGGPDQRRHGLDSRLTELVAPIQRLSTAAEPGRVDVRYSATRRRGRARLLTGMVRTNRPWRLVFGLTSALAAAVATSAFGFSSSTIWQIADRIDTWRQVIGGAGSVALLVGWLIAAHHLWERRGRGAVADRELTLLYNVSTVLTLTLGVGCTYLGLFAVNVGAVAFLIPSSLLTSILGHPTGWPTYLAVAWAFTTMGVVAGALGSSLESDAAVRQAAYGYRERQRRARIQREEEGS</sequence>
<proteinExistence type="predicted"/>